<proteinExistence type="predicted"/>
<gene>
    <name evidence="2" type="ORF">DXU93_07310</name>
</gene>
<dbReference type="AlphaFoldDB" id="A0A3E1EYZ9"/>
<dbReference type="Gene3D" id="3.40.50.2000">
    <property type="entry name" value="Glycogen Phosphorylase B"/>
    <property type="match status" value="2"/>
</dbReference>
<dbReference type="Pfam" id="PF00534">
    <property type="entry name" value="Glycos_transf_1"/>
    <property type="match status" value="1"/>
</dbReference>
<dbReference type="EMBL" id="QURB01000003">
    <property type="protein sequence ID" value="RFC54784.1"/>
    <property type="molecule type" value="Genomic_DNA"/>
</dbReference>
<reference evidence="2 3" key="1">
    <citation type="submission" date="2018-08" db="EMBL/GenBank/DDBJ databases">
        <title>The draft genome squence of Brumimicrobium sp. N62.</title>
        <authorList>
            <person name="Du Z.-J."/>
            <person name="Luo H.-R."/>
        </authorList>
    </citation>
    <scope>NUCLEOTIDE SEQUENCE [LARGE SCALE GENOMIC DNA]</scope>
    <source>
        <strain evidence="2 3">N62</strain>
    </source>
</reference>
<evidence type="ECO:0000313" key="3">
    <source>
        <dbReference type="Proteomes" id="UP000257127"/>
    </source>
</evidence>
<dbReference type="SUPFAM" id="SSF53756">
    <property type="entry name" value="UDP-Glycosyltransferase/glycogen phosphorylase"/>
    <property type="match status" value="1"/>
</dbReference>
<comment type="caution">
    <text evidence="2">The sequence shown here is derived from an EMBL/GenBank/DDBJ whole genome shotgun (WGS) entry which is preliminary data.</text>
</comment>
<evidence type="ECO:0000313" key="2">
    <source>
        <dbReference type="EMBL" id="RFC54784.1"/>
    </source>
</evidence>
<keyword evidence="2" id="KW-0808">Transferase</keyword>
<protein>
    <submittedName>
        <fullName evidence="2">Glycosyltransferase</fullName>
    </submittedName>
</protein>
<keyword evidence="3" id="KW-1185">Reference proteome</keyword>
<evidence type="ECO:0000259" key="1">
    <source>
        <dbReference type="Pfam" id="PF00534"/>
    </source>
</evidence>
<dbReference type="OrthoDB" id="9795068at2"/>
<dbReference type="InterPro" id="IPR001296">
    <property type="entry name" value="Glyco_trans_1"/>
</dbReference>
<dbReference type="Proteomes" id="UP000257127">
    <property type="component" value="Unassembled WGS sequence"/>
</dbReference>
<feature type="domain" description="Glycosyl transferase family 1" evidence="1">
    <location>
        <begin position="214"/>
        <end position="372"/>
    </location>
</feature>
<dbReference type="PANTHER" id="PTHR12526">
    <property type="entry name" value="GLYCOSYLTRANSFERASE"/>
    <property type="match status" value="1"/>
</dbReference>
<dbReference type="GO" id="GO:0016740">
    <property type="term" value="F:transferase activity"/>
    <property type="evidence" value="ECO:0007669"/>
    <property type="project" value="UniProtKB-KW"/>
</dbReference>
<dbReference type="CDD" id="cd03801">
    <property type="entry name" value="GT4_PimA-like"/>
    <property type="match status" value="1"/>
</dbReference>
<organism evidence="2 3">
    <name type="scientific">Brumimicrobium aurantiacum</name>
    <dbReference type="NCBI Taxonomy" id="1737063"/>
    <lineage>
        <taxon>Bacteria</taxon>
        <taxon>Pseudomonadati</taxon>
        <taxon>Bacteroidota</taxon>
        <taxon>Flavobacteriia</taxon>
        <taxon>Flavobacteriales</taxon>
        <taxon>Crocinitomicaceae</taxon>
        <taxon>Brumimicrobium</taxon>
    </lineage>
</organism>
<dbReference type="RefSeq" id="WP_116880618.1">
    <property type="nucleotide sequence ID" value="NZ_QURB01000003.1"/>
</dbReference>
<sequence>MTLYFIQEAVYYRYKNDFYSPRMKYDSYWERYLNHFEKVNVIARVQDINELPKNYNLVSGPKVSFLSLPFYNGALGFYKKRSIIKEIILQNINKNAAYVIRIPGPIGNLAAKILNKNKIKFAVEVVGDPYEVAKFLKLPPIVKFFLKSYSLKSMQAVVSKAEAALYVTEKTLQKRYPATNAKITASASNVIIKESDIIECHNRLRNTDEIIARFKDIHQKSIRIGVLGMLYPIKSPLEIVEAVNGVLKQGFNVELYFAGDGYLKSATEQKAKELNIQKRVKCLGSLASGKEVFDFLDSLDLYIQFSKTEGIPRSLLEAMARACPVISSNVGGIPEFVSEEFLVQSGDTLELSNKIIDVLSNAETYQLNIKNSHKSVQNFTEEKLKKKRFEYYQKVKNILQTTQSNE</sequence>
<name>A0A3E1EYZ9_9FLAO</name>
<accession>A0A3E1EYZ9</accession>